<dbReference type="Gene3D" id="3.40.50.1240">
    <property type="entry name" value="Phosphoglycerate mutase-like"/>
    <property type="match status" value="1"/>
</dbReference>
<evidence type="ECO:0000256" key="1">
    <source>
        <dbReference type="ARBA" id="ARBA00000380"/>
    </source>
</evidence>
<dbReference type="SUPFAM" id="SSF53254">
    <property type="entry name" value="Phosphoglycerate mutase-like"/>
    <property type="match status" value="1"/>
</dbReference>
<sequence>MAELGTLVLLRHGQSTWNAENLFTGWVDVPLSEQGETEARRGGELLVEANLLPDVVHTSLLRRAISTANIALDAADRHWIDVRRDWRLNERHYGALQGKDKKQTLEQFGEEQFMLWRRSYDTPPPPIEADSEYSQEGDPRYAGLGDAMPRTECLKDVVARLLPYWESAIVPDLRAGRTVLVAAHGNSLRALVKHLDGISDDDIAGLNIPTGIPLRYDLRDVDGDLRPTNPGGTYLDPEEAKRAAAAVASQGR</sequence>
<evidence type="ECO:0000256" key="6">
    <source>
        <dbReference type="HAMAP-Rule" id="MF_01039"/>
    </source>
</evidence>
<accession>H8GE12</accession>
<evidence type="ECO:0000256" key="9">
    <source>
        <dbReference type="PIRSR" id="PIRSR613078-3"/>
    </source>
</evidence>
<dbReference type="PROSITE" id="PS00175">
    <property type="entry name" value="PG_MUTASE"/>
    <property type="match status" value="1"/>
</dbReference>
<evidence type="ECO:0000256" key="11">
    <source>
        <dbReference type="SAM" id="MobiDB-lite"/>
    </source>
</evidence>
<evidence type="ECO:0000256" key="5">
    <source>
        <dbReference type="ARBA" id="ARBA00023235"/>
    </source>
</evidence>
<proteinExistence type="inferred from homology"/>
<comment type="function">
    <text evidence="6 10">Catalyzes the interconversion of 2-phosphoglycerate and 3-phosphoglycerate.</text>
</comment>
<feature type="region of interest" description="Disordered" evidence="11">
    <location>
        <begin position="227"/>
        <end position="252"/>
    </location>
</feature>
<reference evidence="12 13" key="1">
    <citation type="journal article" date="2012" name="Stand. Genomic Sci.">
        <title>Genome sequence of the soil bacterium Saccharomonospora azurea type strain (NA-128(T)).</title>
        <authorList>
            <person name="Klenk H.P."/>
            <person name="Held B."/>
            <person name="Lucas S."/>
            <person name="Lapidus A."/>
            <person name="Copeland A."/>
            <person name="Hammon N."/>
            <person name="Pitluck S."/>
            <person name="Goodwin L.A."/>
            <person name="Han C."/>
            <person name="Tapia R."/>
            <person name="Brambilla E.M."/>
            <person name="Potter G."/>
            <person name="Land M."/>
            <person name="Ivanova N."/>
            <person name="Rohde M."/>
            <person name="Goker M."/>
            <person name="Detter J.C."/>
            <person name="Kyrpides N.C."/>
            <person name="Woyke T."/>
        </authorList>
    </citation>
    <scope>NUCLEOTIDE SEQUENCE [LARGE SCALE GENOMIC DNA]</scope>
    <source>
        <strain evidence="12 13">NA-128</strain>
    </source>
</reference>
<feature type="binding site" evidence="6 8">
    <location>
        <position position="101"/>
    </location>
    <ligand>
        <name>substrate</name>
    </ligand>
</feature>
<dbReference type="NCBIfam" id="NF010718">
    <property type="entry name" value="PRK14120.1"/>
    <property type="match status" value="1"/>
</dbReference>
<feature type="compositionally biased region" description="Low complexity" evidence="11">
    <location>
        <begin position="243"/>
        <end position="252"/>
    </location>
</feature>
<evidence type="ECO:0000256" key="2">
    <source>
        <dbReference type="ARBA" id="ARBA00006717"/>
    </source>
</evidence>
<evidence type="ECO:0000256" key="4">
    <source>
        <dbReference type="ARBA" id="ARBA00023152"/>
    </source>
</evidence>
<dbReference type="InterPro" id="IPR001345">
    <property type="entry name" value="PG/BPGM_mutase_AS"/>
</dbReference>
<dbReference type="GO" id="GO:0004619">
    <property type="term" value="F:phosphoglycerate mutase activity"/>
    <property type="evidence" value="ECO:0007669"/>
    <property type="project" value="UniProtKB-UniRule"/>
</dbReference>
<dbReference type="PIRSF" id="PIRSF000709">
    <property type="entry name" value="6PFK_2-Ptase"/>
    <property type="match status" value="1"/>
</dbReference>
<feature type="active site" description="Proton donor/acceptor" evidence="6 7">
    <location>
        <position position="90"/>
    </location>
</feature>
<comment type="catalytic activity">
    <reaction evidence="1 6 10">
        <text>(2R)-2-phosphoglycerate = (2R)-3-phosphoglycerate</text>
        <dbReference type="Rhea" id="RHEA:15901"/>
        <dbReference type="ChEBI" id="CHEBI:58272"/>
        <dbReference type="ChEBI" id="CHEBI:58289"/>
        <dbReference type="EC" id="5.4.2.11"/>
    </reaction>
</comment>
<dbReference type="InterPro" id="IPR029033">
    <property type="entry name" value="His_PPase_superfam"/>
</dbReference>
<feature type="binding site" evidence="6 8">
    <location>
        <begin position="117"/>
        <end position="118"/>
    </location>
    <ligand>
        <name>substrate</name>
    </ligand>
</feature>
<evidence type="ECO:0000256" key="8">
    <source>
        <dbReference type="PIRSR" id="PIRSR613078-2"/>
    </source>
</evidence>
<feature type="binding site" evidence="6 8">
    <location>
        <begin position="90"/>
        <end position="93"/>
    </location>
    <ligand>
        <name>substrate</name>
    </ligand>
</feature>
<dbReference type="EMBL" id="CM001466">
    <property type="protein sequence ID" value="EHY89927.1"/>
    <property type="molecule type" value="Genomic_DNA"/>
</dbReference>
<comment type="similarity">
    <text evidence="2 6">Belongs to the phosphoglycerate mutase family. BPG-dependent PGAM subfamily.</text>
</comment>
<feature type="binding site" evidence="6 8">
    <location>
        <begin position="11"/>
        <end position="18"/>
    </location>
    <ligand>
        <name>substrate</name>
    </ligand>
</feature>
<dbReference type="UniPathway" id="UPA00109">
    <property type="reaction ID" value="UER00186"/>
</dbReference>
<dbReference type="InterPro" id="IPR005952">
    <property type="entry name" value="Phosphogly_mut1"/>
</dbReference>
<dbReference type="HOGENOM" id="CLU_033323_1_1_11"/>
<evidence type="ECO:0000313" key="13">
    <source>
        <dbReference type="Proteomes" id="UP000004705"/>
    </source>
</evidence>
<comment type="pathway">
    <text evidence="6 10">Carbohydrate degradation; glycolysis; pyruvate from D-glyceraldehyde 3-phosphate: step 3/5.</text>
</comment>
<dbReference type="NCBIfam" id="TIGR01258">
    <property type="entry name" value="pgm_1"/>
    <property type="match status" value="1"/>
</dbReference>
<feature type="binding site" evidence="6 8">
    <location>
        <begin position="24"/>
        <end position="25"/>
    </location>
    <ligand>
        <name>substrate</name>
    </ligand>
</feature>
<dbReference type="NCBIfam" id="NF010713">
    <property type="entry name" value="PRK14115.1"/>
    <property type="match status" value="1"/>
</dbReference>
<protein>
    <recommendedName>
        <fullName evidence="6 10">2,3-bisphosphoglycerate-dependent phosphoglycerate mutase</fullName>
        <shortName evidence="6">BPG-dependent PGAM</shortName>
        <shortName evidence="6">PGAM</shortName>
        <shortName evidence="6">Phosphoglyceromutase</shortName>
        <shortName evidence="6">dPGM</shortName>
        <ecNumber evidence="6 10">5.4.2.11</ecNumber>
    </recommendedName>
</protein>
<keyword evidence="4 6" id="KW-0324">Glycolysis</keyword>
<evidence type="ECO:0000256" key="3">
    <source>
        <dbReference type="ARBA" id="ARBA00022432"/>
    </source>
</evidence>
<feature type="site" description="Transition state stabilizer" evidence="6 9">
    <location>
        <position position="184"/>
    </location>
</feature>
<dbReference type="Proteomes" id="UP000004705">
    <property type="component" value="Chromosome"/>
</dbReference>
<dbReference type="SMART" id="SM00855">
    <property type="entry name" value="PGAM"/>
    <property type="match status" value="1"/>
</dbReference>
<dbReference type="OrthoDB" id="9781415at2"/>
<keyword evidence="5 6" id="KW-0413">Isomerase</keyword>
<evidence type="ECO:0000313" key="12">
    <source>
        <dbReference type="EMBL" id="EHY89927.1"/>
    </source>
</evidence>
<dbReference type="HAMAP" id="MF_01039">
    <property type="entry name" value="PGAM_GpmA"/>
    <property type="match status" value="1"/>
</dbReference>
<dbReference type="AlphaFoldDB" id="H8GE12"/>
<keyword evidence="3 6" id="KW-0312">Gluconeogenesis</keyword>
<dbReference type="RefSeq" id="WP_005442993.1">
    <property type="nucleotide sequence ID" value="NZ_CM001466.1"/>
</dbReference>
<feature type="binding site" evidence="6 8">
    <location>
        <position position="63"/>
    </location>
    <ligand>
        <name>substrate</name>
    </ligand>
</feature>
<dbReference type="Pfam" id="PF00300">
    <property type="entry name" value="His_Phos_1"/>
    <property type="match status" value="2"/>
</dbReference>
<evidence type="ECO:0000256" key="10">
    <source>
        <dbReference type="RuleBase" id="RU004512"/>
    </source>
</evidence>
<dbReference type="FunFam" id="3.40.50.1240:FF:000003">
    <property type="entry name" value="2,3-bisphosphoglycerate-dependent phosphoglycerate mutase"/>
    <property type="match status" value="1"/>
</dbReference>
<dbReference type="GO" id="GO:0006094">
    <property type="term" value="P:gluconeogenesis"/>
    <property type="evidence" value="ECO:0007669"/>
    <property type="project" value="UniProtKB-UniRule"/>
</dbReference>
<organism evidence="12 13">
    <name type="scientific">Saccharomonospora azurea NA-128</name>
    <dbReference type="NCBI Taxonomy" id="882081"/>
    <lineage>
        <taxon>Bacteria</taxon>
        <taxon>Bacillati</taxon>
        <taxon>Actinomycetota</taxon>
        <taxon>Actinomycetes</taxon>
        <taxon>Pseudonocardiales</taxon>
        <taxon>Pseudonocardiaceae</taxon>
        <taxon>Saccharomonospora</taxon>
    </lineage>
</organism>
<dbReference type="CDD" id="cd07067">
    <property type="entry name" value="HP_PGM_like"/>
    <property type="match status" value="1"/>
</dbReference>
<feature type="active site" description="Tele-phosphohistidine intermediate" evidence="6 7">
    <location>
        <position position="12"/>
    </location>
</feature>
<feature type="binding site" evidence="6 8">
    <location>
        <begin position="185"/>
        <end position="186"/>
    </location>
    <ligand>
        <name>substrate</name>
    </ligand>
</feature>
<dbReference type="GO" id="GO:0006096">
    <property type="term" value="P:glycolytic process"/>
    <property type="evidence" value="ECO:0007669"/>
    <property type="project" value="UniProtKB-UniRule"/>
</dbReference>
<name>H8GE12_9PSEU</name>
<keyword evidence="13" id="KW-1185">Reference proteome</keyword>
<dbReference type="InterPro" id="IPR013078">
    <property type="entry name" value="His_Pase_superF_clade-1"/>
</dbReference>
<evidence type="ECO:0000256" key="7">
    <source>
        <dbReference type="PIRSR" id="PIRSR613078-1"/>
    </source>
</evidence>
<gene>
    <name evidence="6" type="primary">gpmA</name>
    <name evidence="12" type="ORF">SacazDRAFT_03044</name>
</gene>
<dbReference type="PANTHER" id="PTHR11931">
    <property type="entry name" value="PHOSPHOGLYCERATE MUTASE"/>
    <property type="match status" value="1"/>
</dbReference>
<dbReference type="EC" id="5.4.2.11" evidence="6 10"/>